<comment type="caution">
    <text evidence="1">The sequence shown here is derived from an EMBL/GenBank/DDBJ whole genome shotgun (WGS) entry which is preliminary data.</text>
</comment>
<dbReference type="AlphaFoldDB" id="A0A5J4VF03"/>
<evidence type="ECO:0000313" key="2">
    <source>
        <dbReference type="Proteomes" id="UP000324800"/>
    </source>
</evidence>
<dbReference type="EMBL" id="SNRW01007541">
    <property type="protein sequence ID" value="KAA6381072.1"/>
    <property type="molecule type" value="Genomic_DNA"/>
</dbReference>
<proteinExistence type="predicted"/>
<organism evidence="1 2">
    <name type="scientific">Streblomastix strix</name>
    <dbReference type="NCBI Taxonomy" id="222440"/>
    <lineage>
        <taxon>Eukaryota</taxon>
        <taxon>Metamonada</taxon>
        <taxon>Preaxostyla</taxon>
        <taxon>Oxymonadida</taxon>
        <taxon>Streblomastigidae</taxon>
        <taxon>Streblomastix</taxon>
    </lineage>
</organism>
<accession>A0A5J4VF03</accession>
<gene>
    <name evidence="1" type="ORF">EZS28_023401</name>
</gene>
<reference evidence="1 2" key="1">
    <citation type="submission" date="2019-03" db="EMBL/GenBank/DDBJ databases">
        <title>Single cell metagenomics reveals metabolic interactions within the superorganism composed of flagellate Streblomastix strix and complex community of Bacteroidetes bacteria on its surface.</title>
        <authorList>
            <person name="Treitli S.C."/>
            <person name="Kolisko M."/>
            <person name="Husnik F."/>
            <person name="Keeling P."/>
            <person name="Hampl V."/>
        </authorList>
    </citation>
    <scope>NUCLEOTIDE SEQUENCE [LARGE SCALE GENOMIC DNA]</scope>
    <source>
        <strain evidence="1">ST1C</strain>
    </source>
</reference>
<protein>
    <submittedName>
        <fullName evidence="1">Uncharacterized protein</fullName>
    </submittedName>
</protein>
<sequence>MFDDLTPEFTVAEEKLTEAQRQKIESDIISQRNLNIIYDIGALDWGRLSINDIYGRQPFETYDSGYKYDQFGNPIAYLKKPTQTIVKAQSNLHKKLTKLAKIGKKK</sequence>
<name>A0A5J4VF03_9EUKA</name>
<evidence type="ECO:0000313" key="1">
    <source>
        <dbReference type="EMBL" id="KAA6381072.1"/>
    </source>
</evidence>
<dbReference type="Proteomes" id="UP000324800">
    <property type="component" value="Unassembled WGS sequence"/>
</dbReference>